<evidence type="ECO:0000256" key="3">
    <source>
        <dbReference type="ARBA" id="ARBA00022692"/>
    </source>
</evidence>
<evidence type="ECO:0000256" key="1">
    <source>
        <dbReference type="ARBA" id="ARBA00004167"/>
    </source>
</evidence>
<protein>
    <submittedName>
        <fullName evidence="8">Sec-independent protein translocase protein TatB</fullName>
    </submittedName>
</protein>
<dbReference type="EMBL" id="JACHVP010000003">
    <property type="protein sequence ID" value="MBB2968303.1"/>
    <property type="molecule type" value="Genomic_DNA"/>
</dbReference>
<dbReference type="InterPro" id="IPR003369">
    <property type="entry name" value="TatA/B/E"/>
</dbReference>
<proteinExistence type="predicted"/>
<evidence type="ECO:0000313" key="9">
    <source>
        <dbReference type="Proteomes" id="UP000538196"/>
    </source>
</evidence>
<keyword evidence="4" id="KW-0653">Protein transport</keyword>
<comment type="subcellular location">
    <subcellularLocation>
        <location evidence="1">Membrane</location>
        <topology evidence="1">Single-pass membrane protein</topology>
    </subcellularLocation>
</comment>
<gene>
    <name evidence="8" type="ORF">FHX33_003073</name>
</gene>
<keyword evidence="6" id="KW-0811">Translocation</keyword>
<organism evidence="8 9">
    <name type="scientific">Leifsonia aquatica</name>
    <name type="common">Corynebacterium aquaticum</name>
    <dbReference type="NCBI Taxonomy" id="144185"/>
    <lineage>
        <taxon>Bacteria</taxon>
        <taxon>Bacillati</taxon>
        <taxon>Actinomycetota</taxon>
        <taxon>Actinomycetes</taxon>
        <taxon>Micrococcales</taxon>
        <taxon>Microbacteriaceae</taxon>
        <taxon>Leifsonia</taxon>
    </lineage>
</organism>
<evidence type="ECO:0000256" key="2">
    <source>
        <dbReference type="ARBA" id="ARBA00022448"/>
    </source>
</evidence>
<keyword evidence="9" id="KW-1185">Reference proteome</keyword>
<keyword evidence="2" id="KW-0813">Transport</keyword>
<evidence type="ECO:0000313" key="8">
    <source>
        <dbReference type="EMBL" id="MBB2968303.1"/>
    </source>
</evidence>
<dbReference type="Gene3D" id="1.20.5.3310">
    <property type="match status" value="1"/>
</dbReference>
<dbReference type="AlphaFoldDB" id="A0A7W4YJD4"/>
<comment type="caution">
    <text evidence="8">The sequence shown here is derived from an EMBL/GenBank/DDBJ whole genome shotgun (WGS) entry which is preliminary data.</text>
</comment>
<evidence type="ECO:0000256" key="7">
    <source>
        <dbReference type="ARBA" id="ARBA00023136"/>
    </source>
</evidence>
<dbReference type="PRINTS" id="PR01506">
    <property type="entry name" value="TATBPROTEIN"/>
</dbReference>
<keyword evidence="3" id="KW-0812">Transmembrane</keyword>
<dbReference type="RefSeq" id="WP_021758377.1">
    <property type="nucleotide sequence ID" value="NZ_JACHVP010000003.1"/>
</dbReference>
<evidence type="ECO:0000256" key="5">
    <source>
        <dbReference type="ARBA" id="ARBA00022989"/>
    </source>
</evidence>
<name>A0A7W4YJD4_LEIAQ</name>
<keyword evidence="5" id="KW-1133">Transmembrane helix</keyword>
<evidence type="ECO:0000256" key="4">
    <source>
        <dbReference type="ARBA" id="ARBA00022927"/>
    </source>
</evidence>
<sequence>MLGLTFDKIVVVGVIAAFVVGPTRLPGYAASLAAFVRRLRQTAAGLKARVDDEIGEEIDWQKLDPRRFDPRSIVRSALLDDLPASADRAETGADPGEEPR</sequence>
<evidence type="ECO:0000256" key="6">
    <source>
        <dbReference type="ARBA" id="ARBA00023010"/>
    </source>
</evidence>
<accession>A0A7W4YJD4</accession>
<keyword evidence="7" id="KW-0472">Membrane</keyword>
<dbReference type="Pfam" id="PF02416">
    <property type="entry name" value="TatA_B_E"/>
    <property type="match status" value="1"/>
</dbReference>
<dbReference type="Proteomes" id="UP000538196">
    <property type="component" value="Unassembled WGS sequence"/>
</dbReference>
<reference evidence="8 9" key="1">
    <citation type="submission" date="2020-08" db="EMBL/GenBank/DDBJ databases">
        <title>Sequencing the genomes of 1000 actinobacteria strains.</title>
        <authorList>
            <person name="Klenk H.-P."/>
        </authorList>
    </citation>
    <scope>NUCLEOTIDE SEQUENCE [LARGE SCALE GENOMIC DNA]</scope>
    <source>
        <strain evidence="8 9">DSM 20146</strain>
    </source>
</reference>